<dbReference type="PANTHER" id="PTHR16088:SF3">
    <property type="entry name" value="GON-4-LIKE PROTEIN"/>
    <property type="match status" value="1"/>
</dbReference>
<dbReference type="InterPro" id="IPR052435">
    <property type="entry name" value="YY1-Transcr_Regul"/>
</dbReference>
<evidence type="ECO:0000256" key="4">
    <source>
        <dbReference type="SAM" id="MobiDB-lite"/>
    </source>
</evidence>
<dbReference type="Proteomes" id="UP001374579">
    <property type="component" value="Unassembled WGS sequence"/>
</dbReference>
<organism evidence="5 6">
    <name type="scientific">Littorina saxatilis</name>
    <dbReference type="NCBI Taxonomy" id="31220"/>
    <lineage>
        <taxon>Eukaryota</taxon>
        <taxon>Metazoa</taxon>
        <taxon>Spiralia</taxon>
        <taxon>Lophotrochozoa</taxon>
        <taxon>Mollusca</taxon>
        <taxon>Gastropoda</taxon>
        <taxon>Caenogastropoda</taxon>
        <taxon>Littorinimorpha</taxon>
        <taxon>Littorinoidea</taxon>
        <taxon>Littorinidae</taxon>
        <taxon>Littorina</taxon>
    </lineage>
</organism>
<protein>
    <submittedName>
        <fullName evidence="5">Uncharacterized protein</fullName>
    </submittedName>
</protein>
<evidence type="ECO:0000313" key="5">
    <source>
        <dbReference type="EMBL" id="KAK7116022.1"/>
    </source>
</evidence>
<dbReference type="InterPro" id="IPR009057">
    <property type="entry name" value="Homeodomain-like_sf"/>
</dbReference>
<feature type="compositionally biased region" description="Pro residues" evidence="4">
    <location>
        <begin position="191"/>
        <end position="200"/>
    </location>
</feature>
<dbReference type="PANTHER" id="PTHR16088">
    <property type="entry name" value="YY1 ASSOCIATED PROTEIN-RELATED"/>
    <property type="match status" value="1"/>
</dbReference>
<dbReference type="EMBL" id="JBAMIC010000001">
    <property type="protein sequence ID" value="KAK7116022.1"/>
    <property type="molecule type" value="Genomic_DNA"/>
</dbReference>
<evidence type="ECO:0000256" key="1">
    <source>
        <dbReference type="ARBA" id="ARBA00023015"/>
    </source>
</evidence>
<dbReference type="Gene3D" id="1.10.10.60">
    <property type="entry name" value="Homeodomain-like"/>
    <property type="match status" value="1"/>
</dbReference>
<reference evidence="5 6" key="1">
    <citation type="submission" date="2024-02" db="EMBL/GenBank/DDBJ databases">
        <title>Chromosome-scale genome assembly of the rough periwinkle Littorina saxatilis.</title>
        <authorList>
            <person name="De Jode A."/>
            <person name="Faria R."/>
            <person name="Formenti G."/>
            <person name="Sims Y."/>
            <person name="Smith T.P."/>
            <person name="Tracey A."/>
            <person name="Wood J.M.D."/>
            <person name="Zagrodzka Z.B."/>
            <person name="Johannesson K."/>
            <person name="Butlin R.K."/>
            <person name="Leder E.H."/>
        </authorList>
    </citation>
    <scope>NUCLEOTIDE SEQUENCE [LARGE SCALE GENOMIC DNA]</scope>
    <source>
        <strain evidence="5">Snail1</strain>
        <tissue evidence="5">Muscle</tissue>
    </source>
</reference>
<accession>A0AAN9C298</accession>
<feature type="compositionally biased region" description="Polar residues" evidence="4">
    <location>
        <begin position="14"/>
        <end position="27"/>
    </location>
</feature>
<dbReference type="GO" id="GO:0005634">
    <property type="term" value="C:nucleus"/>
    <property type="evidence" value="ECO:0007669"/>
    <property type="project" value="TreeGrafter"/>
</dbReference>
<dbReference type="GO" id="GO:0006355">
    <property type="term" value="P:regulation of DNA-templated transcription"/>
    <property type="evidence" value="ECO:0007669"/>
    <property type="project" value="TreeGrafter"/>
</dbReference>
<feature type="region of interest" description="Disordered" evidence="4">
    <location>
        <begin position="180"/>
        <end position="200"/>
    </location>
</feature>
<keyword evidence="6" id="KW-1185">Reference proteome</keyword>
<comment type="caution">
    <text evidence="5">The sequence shown here is derived from an EMBL/GenBank/DDBJ whole genome shotgun (WGS) entry which is preliminary data.</text>
</comment>
<proteinExistence type="predicted"/>
<feature type="region of interest" description="Disordered" evidence="4">
    <location>
        <begin position="1"/>
        <end position="32"/>
    </location>
</feature>
<dbReference type="Pfam" id="PF21227">
    <property type="entry name" value="Myb_DNA-binding_7"/>
    <property type="match status" value="1"/>
</dbReference>
<evidence type="ECO:0000256" key="2">
    <source>
        <dbReference type="ARBA" id="ARBA00023163"/>
    </source>
</evidence>
<sequence>MRKRILSMRPGCQVSASMHPDTTQTPRMPSPAPVPMTPRAAVGAPPLLRAPAATLLAAPRMIASNRERGTLSVIGPDNTVIMFNSALGESLPLLHEQRPFFSPLPAGEQRLGANEVRGGGSDGGSERRDDLREERAALPTITSPNKNIQRGSFAGLLTKSHAASSASDASPTCAVPEEVRVGGDGEENFPSTPPRAPPAQPLMSDDTINALFEQICEGRGDGGASVGPVPHSLLQASPDLLTKAMHGAEISPGGGCQSEYLPESPTKTGSQATCSAVSHSVEWTKEQDKVILETVRDHGDSQDTCTQIATQLHPKTPHQVADRLSTLMELLNAMEDDPDTDEAEYMDV</sequence>
<keyword evidence="1" id="KW-0805">Transcription regulation</keyword>
<keyword evidence="2" id="KW-0804">Transcription</keyword>
<evidence type="ECO:0000256" key="3">
    <source>
        <dbReference type="ARBA" id="ARBA00023242"/>
    </source>
</evidence>
<keyword evidence="3" id="KW-0539">Nucleus</keyword>
<dbReference type="AlphaFoldDB" id="A0AAN9C298"/>
<dbReference type="GO" id="GO:0003712">
    <property type="term" value="F:transcription coregulator activity"/>
    <property type="evidence" value="ECO:0007669"/>
    <property type="project" value="TreeGrafter"/>
</dbReference>
<name>A0AAN9C298_9CAEN</name>
<feature type="region of interest" description="Disordered" evidence="4">
    <location>
        <begin position="104"/>
        <end position="131"/>
    </location>
</feature>
<evidence type="ECO:0000313" key="6">
    <source>
        <dbReference type="Proteomes" id="UP001374579"/>
    </source>
</evidence>
<gene>
    <name evidence="5" type="ORF">V1264_001778</name>
</gene>
<dbReference type="SUPFAM" id="SSF46689">
    <property type="entry name" value="Homeodomain-like"/>
    <property type="match status" value="1"/>
</dbReference>